<feature type="domain" description="Periplasmic binding protein" evidence="6">
    <location>
        <begin position="37"/>
        <end position="290"/>
    </location>
</feature>
<feature type="domain" description="Periplasmic binding protein" evidence="6">
    <location>
        <begin position="361"/>
        <end position="613"/>
    </location>
</feature>
<comment type="caution">
    <text evidence="7">The sequence shown here is derived from an EMBL/GenBank/DDBJ whole genome shotgun (WGS) entry which is preliminary data.</text>
</comment>
<dbReference type="Proteomes" id="UP001153069">
    <property type="component" value="Unassembled WGS sequence"/>
</dbReference>
<accession>A0A9N8EXY8</accession>
<feature type="compositionally biased region" description="Low complexity" evidence="3">
    <location>
        <begin position="703"/>
        <end position="715"/>
    </location>
</feature>
<dbReference type="EMBL" id="CAICTM010002044">
    <property type="protein sequence ID" value="CAB9527689.1"/>
    <property type="molecule type" value="Genomic_DNA"/>
</dbReference>
<evidence type="ECO:0000313" key="7">
    <source>
        <dbReference type="EMBL" id="CAB9527689.1"/>
    </source>
</evidence>
<feature type="region of interest" description="Disordered" evidence="3">
    <location>
        <begin position="781"/>
        <end position="800"/>
    </location>
</feature>
<comment type="subcellular location">
    <subcellularLocation>
        <location evidence="1">Cell envelope</location>
    </subcellularLocation>
</comment>
<keyword evidence="4" id="KW-0472">Membrane</keyword>
<dbReference type="PANTHER" id="PTHR30036">
    <property type="entry name" value="D-XYLOSE-BINDING PERIPLASMIC PROTEIN"/>
    <property type="match status" value="1"/>
</dbReference>
<feature type="region of interest" description="Disordered" evidence="3">
    <location>
        <begin position="660"/>
        <end position="715"/>
    </location>
</feature>
<dbReference type="Gene3D" id="3.40.50.2300">
    <property type="match status" value="4"/>
</dbReference>
<comment type="similarity">
    <text evidence="2">Belongs to the bacterial solute-binding protein 2 family.</text>
</comment>
<sequence length="800" mass="84500">MKSFLGCVLAATLVGAQVEFNCDPCIERSGTSIQAIVHGASDDTFWMQVQAAMKQSASDMNVEFSLSFAEGGNADSLYDNMASQITQAAGNAQALIVSIPEGSDKVKQAVETVISGGTPVFGLESGYQVAKSAGLSSFIGMDDELAGKTAAENFKAAAPTQALFLHLTDAANAQKYSNRVKGLQDGFAALNLTTSVESTAIESPGDVSASGIFDNCPYQAVLIGTESDELMENTWALLDQQGCQDTLLATFGSSVAVHKAVSSGKLAFAMSQQSYLQGALSVVHAALYVTTGKHLAPSSESPWGMLLSGPEVFTADNVLTDTFQICEAEGFPVCPNDKALDGVTTSECKCTDRPTMKIAGVLHAVTTDSFWDIVYTAANQAADDFGVLLELDRMEPDTADVLHTRMANQIERLCQEGVDGIFVTIPSETVLDAIKGCQQLNVPVVSINAGPDFSRDLGLQHHLGMVEFNAGYLAGQRMAETGQLTSALCCDHAPGNVVLIDRCGGFEKAMKEANIPYLGAVTVPDDNAELFVNNVETFVRTENNDDYSGLGVMLAGGPQHGPGIMLKEKHPEILAGAFDTSDAFYKGLDDGKLMFGMDQGPYLQGYLPIPLLAWQAQTMQNTVNHLIETGPDFVLESPSQAKQTCELGHFKTCEWEAVSTTSGPDVADSTPTTGTSDSGGDTSSSGSNNNTPSDEDASASIPASGSSNAESEGGSDNKAAIVSLSIVAVVCILSIGFLAYRMHLLKKYVHRLEEDGRAPPQMSTGDYISSAYMPPEQIVNRKGGGGANEVKDETVTAEHI</sequence>
<evidence type="ECO:0000256" key="5">
    <source>
        <dbReference type="SAM" id="SignalP"/>
    </source>
</evidence>
<dbReference type="AlphaFoldDB" id="A0A9N8EXY8"/>
<evidence type="ECO:0000256" key="1">
    <source>
        <dbReference type="ARBA" id="ARBA00004196"/>
    </source>
</evidence>
<evidence type="ECO:0000256" key="3">
    <source>
        <dbReference type="SAM" id="MobiDB-lite"/>
    </source>
</evidence>
<dbReference type="OrthoDB" id="47382at2759"/>
<evidence type="ECO:0000313" key="8">
    <source>
        <dbReference type="Proteomes" id="UP001153069"/>
    </source>
</evidence>
<feature type="transmembrane region" description="Helical" evidence="4">
    <location>
        <begin position="719"/>
        <end position="740"/>
    </location>
</feature>
<feature type="compositionally biased region" description="Basic and acidic residues" evidence="3">
    <location>
        <begin position="789"/>
        <end position="800"/>
    </location>
</feature>
<organism evidence="7 8">
    <name type="scientific">Seminavis robusta</name>
    <dbReference type="NCBI Taxonomy" id="568900"/>
    <lineage>
        <taxon>Eukaryota</taxon>
        <taxon>Sar</taxon>
        <taxon>Stramenopiles</taxon>
        <taxon>Ochrophyta</taxon>
        <taxon>Bacillariophyta</taxon>
        <taxon>Bacillariophyceae</taxon>
        <taxon>Bacillariophycidae</taxon>
        <taxon>Naviculales</taxon>
        <taxon>Naviculaceae</taxon>
        <taxon>Seminavis</taxon>
    </lineage>
</organism>
<feature type="compositionally biased region" description="Low complexity" evidence="3">
    <location>
        <begin position="668"/>
        <end position="692"/>
    </location>
</feature>
<evidence type="ECO:0000259" key="6">
    <source>
        <dbReference type="Pfam" id="PF13407"/>
    </source>
</evidence>
<dbReference type="InterPro" id="IPR028082">
    <property type="entry name" value="Peripla_BP_I"/>
</dbReference>
<reference evidence="7" key="1">
    <citation type="submission" date="2020-06" db="EMBL/GenBank/DDBJ databases">
        <authorList>
            <consortium name="Plant Systems Biology data submission"/>
        </authorList>
    </citation>
    <scope>NUCLEOTIDE SEQUENCE</scope>
    <source>
        <strain evidence="7">D6</strain>
    </source>
</reference>
<evidence type="ECO:0000256" key="4">
    <source>
        <dbReference type="SAM" id="Phobius"/>
    </source>
</evidence>
<evidence type="ECO:0000256" key="2">
    <source>
        <dbReference type="ARBA" id="ARBA00007639"/>
    </source>
</evidence>
<dbReference type="InterPro" id="IPR025997">
    <property type="entry name" value="SBP_2_dom"/>
</dbReference>
<feature type="chain" id="PRO_5040110182" evidence="5">
    <location>
        <begin position="17"/>
        <end position="800"/>
    </location>
</feature>
<name>A0A9N8EXY8_9STRA</name>
<dbReference type="PANTHER" id="PTHR30036:SF7">
    <property type="entry name" value="ABC TRANSPORTER PERIPLASMIC-BINDING PROTEIN YPHF"/>
    <property type="match status" value="1"/>
</dbReference>
<dbReference type="GO" id="GO:0030246">
    <property type="term" value="F:carbohydrate binding"/>
    <property type="evidence" value="ECO:0007669"/>
    <property type="project" value="TreeGrafter"/>
</dbReference>
<proteinExistence type="inferred from homology"/>
<dbReference type="InterPro" id="IPR050555">
    <property type="entry name" value="Bact_Solute-Bind_Prot2"/>
</dbReference>
<protein>
    <submittedName>
        <fullName evidence="7">Periplasmic binding proteins and sugar binding domain of LacI family</fullName>
    </submittedName>
</protein>
<keyword evidence="5" id="KW-0732">Signal</keyword>
<keyword evidence="8" id="KW-1185">Reference proteome</keyword>
<keyword evidence="4" id="KW-0812">Transmembrane</keyword>
<dbReference type="Pfam" id="PF13407">
    <property type="entry name" value="Peripla_BP_4"/>
    <property type="match status" value="2"/>
</dbReference>
<feature type="signal peptide" evidence="5">
    <location>
        <begin position="1"/>
        <end position="16"/>
    </location>
</feature>
<gene>
    <name evidence="7" type="ORF">SEMRO_2046_G312480.1</name>
</gene>
<keyword evidence="4" id="KW-1133">Transmembrane helix</keyword>
<dbReference type="SUPFAM" id="SSF53822">
    <property type="entry name" value="Periplasmic binding protein-like I"/>
    <property type="match status" value="2"/>
</dbReference>